<organism evidence="1 2">
    <name type="scientific">Corynebacterium humireducens NBRC 106098 = DSM 45392</name>
    <dbReference type="NCBI Taxonomy" id="1223515"/>
    <lineage>
        <taxon>Bacteria</taxon>
        <taxon>Bacillati</taxon>
        <taxon>Actinomycetota</taxon>
        <taxon>Actinomycetes</taxon>
        <taxon>Mycobacteriales</taxon>
        <taxon>Corynebacteriaceae</taxon>
        <taxon>Corynebacterium</taxon>
    </lineage>
</organism>
<evidence type="ECO:0000313" key="2">
    <source>
        <dbReference type="Proteomes" id="UP000031524"/>
    </source>
</evidence>
<proteinExistence type="predicted"/>
<keyword evidence="2" id="KW-1185">Reference proteome</keyword>
<dbReference type="Proteomes" id="UP000031524">
    <property type="component" value="Chromosome"/>
</dbReference>
<dbReference type="HOGENOM" id="CLU_187489_0_0_11"/>
<dbReference type="EMBL" id="CP005286">
    <property type="protein sequence ID" value="AJE31878.1"/>
    <property type="molecule type" value="Genomic_DNA"/>
</dbReference>
<dbReference type="AlphaFoldDB" id="A0A0B5D6D1"/>
<evidence type="ECO:0000313" key="1">
    <source>
        <dbReference type="EMBL" id="AJE31878.1"/>
    </source>
</evidence>
<gene>
    <name evidence="1" type="ORF">B842_00090</name>
</gene>
<dbReference type="KEGG" id="chm:B842_00090"/>
<accession>A0A0B5D6D1</accession>
<name>A0A0B5D6D1_9CORY</name>
<sequence>MNVLTVTTINDLTLRFPAHSEEKDENDLPEVDNVERLRAVLESEDPEAAFECVDLQGDAHTVPAAEISRYDIEEM</sequence>
<protein>
    <submittedName>
        <fullName evidence="1">Uncharacterized protein</fullName>
    </submittedName>
</protein>
<reference evidence="1 2" key="1">
    <citation type="submission" date="2013-04" db="EMBL/GenBank/DDBJ databases">
        <title>Complete genome sequence of Corynebacterium humireducens DSM 45392(T), isolated from a wastewater-fed microbial fuel cell.</title>
        <authorList>
            <person name="Ruckert C."/>
            <person name="Albersmeier A."/>
            <person name="Kalinowski J."/>
        </authorList>
    </citation>
    <scope>NUCLEOTIDE SEQUENCE [LARGE SCALE GENOMIC DNA]</scope>
    <source>
        <strain evidence="2">MFC-5</strain>
    </source>
</reference>